<keyword evidence="2" id="KW-1185">Reference proteome</keyword>
<sequence>TFTGGERIGNTTDSKDPYGDQEAWHVMYCLAWASAPRELLQACPLNSDDTVSWIFEGIGKDELIGVKGPGRGVSGDEIDWFDFSIGSPACVKVLASGTGHLDDLRIVPEGVAFPILNTLGI</sequence>
<accession>A0A9W9LSF6</accession>
<dbReference type="GeneID" id="81422216"/>
<dbReference type="OrthoDB" id="5287072at2759"/>
<proteinExistence type="predicted"/>
<evidence type="ECO:0000313" key="1">
    <source>
        <dbReference type="EMBL" id="KAJ5175038.1"/>
    </source>
</evidence>
<gene>
    <name evidence="1" type="ORF">N7482_000915</name>
</gene>
<reference evidence="1" key="2">
    <citation type="journal article" date="2023" name="IMA Fungus">
        <title>Comparative genomic study of the Penicillium genus elucidates a diverse pangenome and 15 lateral gene transfer events.</title>
        <authorList>
            <person name="Petersen C."/>
            <person name="Sorensen T."/>
            <person name="Nielsen M.R."/>
            <person name="Sondergaard T.E."/>
            <person name="Sorensen J.L."/>
            <person name="Fitzpatrick D.A."/>
            <person name="Frisvad J.C."/>
            <person name="Nielsen K.L."/>
        </authorList>
    </citation>
    <scope>NUCLEOTIDE SEQUENCE</scope>
    <source>
        <strain evidence="1">IBT 26290</strain>
    </source>
</reference>
<comment type="caution">
    <text evidence="1">The sequence shown here is derived from an EMBL/GenBank/DDBJ whole genome shotgun (WGS) entry which is preliminary data.</text>
</comment>
<organism evidence="1 2">
    <name type="scientific">Penicillium canariense</name>
    <dbReference type="NCBI Taxonomy" id="189055"/>
    <lineage>
        <taxon>Eukaryota</taxon>
        <taxon>Fungi</taxon>
        <taxon>Dikarya</taxon>
        <taxon>Ascomycota</taxon>
        <taxon>Pezizomycotina</taxon>
        <taxon>Eurotiomycetes</taxon>
        <taxon>Eurotiomycetidae</taxon>
        <taxon>Eurotiales</taxon>
        <taxon>Aspergillaceae</taxon>
        <taxon>Penicillium</taxon>
    </lineage>
</organism>
<dbReference type="Proteomes" id="UP001149163">
    <property type="component" value="Unassembled WGS sequence"/>
</dbReference>
<protein>
    <submittedName>
        <fullName evidence="1">Uncharacterized protein</fullName>
    </submittedName>
</protein>
<reference evidence="1" key="1">
    <citation type="submission" date="2022-11" db="EMBL/GenBank/DDBJ databases">
        <authorList>
            <person name="Petersen C."/>
        </authorList>
    </citation>
    <scope>NUCLEOTIDE SEQUENCE</scope>
    <source>
        <strain evidence="1">IBT 26290</strain>
    </source>
</reference>
<dbReference type="AlphaFoldDB" id="A0A9W9LSF6"/>
<evidence type="ECO:0000313" key="2">
    <source>
        <dbReference type="Proteomes" id="UP001149163"/>
    </source>
</evidence>
<dbReference type="RefSeq" id="XP_056546646.1">
    <property type="nucleotide sequence ID" value="XM_056683040.1"/>
</dbReference>
<name>A0A9W9LSF6_9EURO</name>
<dbReference type="EMBL" id="JAPQKN010000001">
    <property type="protein sequence ID" value="KAJ5175038.1"/>
    <property type="molecule type" value="Genomic_DNA"/>
</dbReference>
<feature type="non-terminal residue" evidence="1">
    <location>
        <position position="1"/>
    </location>
</feature>